<name>A0A1M7KFZ6_9FIRM</name>
<feature type="active site" description="Acyl-ester intermediate" evidence="8">
    <location>
        <position position="175"/>
    </location>
</feature>
<keyword evidence="10" id="KW-0808">Transferase</keyword>
<comment type="similarity">
    <text evidence="1 8">Belongs to the amidase family. GatA subfamily.</text>
</comment>
<dbReference type="GO" id="GO:0050567">
    <property type="term" value="F:glutaminyl-tRNA synthase (glutamine-hydrolyzing) activity"/>
    <property type="evidence" value="ECO:0007669"/>
    <property type="project" value="UniProtKB-UniRule"/>
</dbReference>
<dbReference type="PROSITE" id="PS00571">
    <property type="entry name" value="AMIDASES"/>
    <property type="match status" value="1"/>
</dbReference>
<evidence type="ECO:0000313" key="11">
    <source>
        <dbReference type="Proteomes" id="UP000184375"/>
    </source>
</evidence>
<comment type="catalytic activity">
    <reaction evidence="7 8">
        <text>L-glutamyl-tRNA(Gln) + L-glutamine + ATP + H2O = L-glutaminyl-tRNA(Gln) + L-glutamate + ADP + phosphate + H(+)</text>
        <dbReference type="Rhea" id="RHEA:17521"/>
        <dbReference type="Rhea" id="RHEA-COMP:9681"/>
        <dbReference type="Rhea" id="RHEA-COMP:9684"/>
        <dbReference type="ChEBI" id="CHEBI:15377"/>
        <dbReference type="ChEBI" id="CHEBI:15378"/>
        <dbReference type="ChEBI" id="CHEBI:29985"/>
        <dbReference type="ChEBI" id="CHEBI:30616"/>
        <dbReference type="ChEBI" id="CHEBI:43474"/>
        <dbReference type="ChEBI" id="CHEBI:58359"/>
        <dbReference type="ChEBI" id="CHEBI:78520"/>
        <dbReference type="ChEBI" id="CHEBI:78521"/>
        <dbReference type="ChEBI" id="CHEBI:456216"/>
        <dbReference type="EC" id="6.3.5.7"/>
    </reaction>
</comment>
<dbReference type="Proteomes" id="UP000184375">
    <property type="component" value="Unassembled WGS sequence"/>
</dbReference>
<dbReference type="InterPro" id="IPR004412">
    <property type="entry name" value="GatA"/>
</dbReference>
<dbReference type="EMBL" id="FRCR01000008">
    <property type="protein sequence ID" value="SHM64208.1"/>
    <property type="molecule type" value="Genomic_DNA"/>
</dbReference>
<evidence type="ECO:0000256" key="7">
    <source>
        <dbReference type="ARBA" id="ARBA00047407"/>
    </source>
</evidence>
<evidence type="ECO:0000256" key="5">
    <source>
        <dbReference type="ARBA" id="ARBA00022917"/>
    </source>
</evidence>
<organism evidence="10 11">
    <name type="scientific">Caldanaerovirga acetigignens</name>
    <dbReference type="NCBI Taxonomy" id="447595"/>
    <lineage>
        <taxon>Bacteria</taxon>
        <taxon>Bacillati</taxon>
        <taxon>Bacillota</taxon>
        <taxon>Clostridia</taxon>
        <taxon>Thermosediminibacterales</taxon>
        <taxon>Thermosediminibacteraceae</taxon>
        <taxon>Caldanaerovirga</taxon>
    </lineage>
</organism>
<evidence type="ECO:0000259" key="9">
    <source>
        <dbReference type="Pfam" id="PF01425"/>
    </source>
</evidence>
<dbReference type="AlphaFoldDB" id="A0A1M7KFZ6"/>
<dbReference type="GO" id="GO:0030956">
    <property type="term" value="C:glutamyl-tRNA(Gln) amidotransferase complex"/>
    <property type="evidence" value="ECO:0007669"/>
    <property type="project" value="InterPro"/>
</dbReference>
<evidence type="ECO:0000256" key="4">
    <source>
        <dbReference type="ARBA" id="ARBA00022840"/>
    </source>
</evidence>
<accession>A0A1M7KFZ6</accession>
<evidence type="ECO:0000256" key="2">
    <source>
        <dbReference type="ARBA" id="ARBA00022598"/>
    </source>
</evidence>
<protein>
    <recommendedName>
        <fullName evidence="8">Glutamyl-tRNA(Gln) amidotransferase subunit A</fullName>
        <shortName evidence="8">Glu-ADT subunit A</shortName>
        <ecNumber evidence="8">6.3.5.7</ecNumber>
    </recommendedName>
</protein>
<keyword evidence="4 8" id="KW-0067">ATP-binding</keyword>
<reference evidence="11" key="1">
    <citation type="submission" date="2016-11" db="EMBL/GenBank/DDBJ databases">
        <authorList>
            <person name="Varghese N."/>
            <person name="Submissions S."/>
        </authorList>
    </citation>
    <scope>NUCLEOTIDE SEQUENCE [LARGE SCALE GENOMIC DNA]</scope>
    <source>
        <strain evidence="11">DSM 18802</strain>
    </source>
</reference>
<dbReference type="GO" id="GO:0016740">
    <property type="term" value="F:transferase activity"/>
    <property type="evidence" value="ECO:0007669"/>
    <property type="project" value="UniProtKB-KW"/>
</dbReference>
<dbReference type="GO" id="GO:0006412">
    <property type="term" value="P:translation"/>
    <property type="evidence" value="ECO:0007669"/>
    <property type="project" value="UniProtKB-UniRule"/>
</dbReference>
<dbReference type="HAMAP" id="MF_00120">
    <property type="entry name" value="GatA"/>
    <property type="match status" value="1"/>
</dbReference>
<proteinExistence type="inferred from homology"/>
<keyword evidence="11" id="KW-1185">Reference proteome</keyword>
<feature type="active site" description="Charge relay system" evidence="8">
    <location>
        <position position="151"/>
    </location>
</feature>
<dbReference type="Pfam" id="PF01425">
    <property type="entry name" value="Amidase"/>
    <property type="match status" value="1"/>
</dbReference>
<feature type="domain" description="Amidase" evidence="9">
    <location>
        <begin position="24"/>
        <end position="462"/>
    </location>
</feature>
<dbReference type="InterPro" id="IPR000120">
    <property type="entry name" value="Amidase"/>
</dbReference>
<dbReference type="RefSeq" id="WP_073257064.1">
    <property type="nucleotide sequence ID" value="NZ_FRCR01000008.1"/>
</dbReference>
<dbReference type="Gene3D" id="3.90.1300.10">
    <property type="entry name" value="Amidase signature (AS) domain"/>
    <property type="match status" value="1"/>
</dbReference>
<gene>
    <name evidence="8" type="primary">gatA</name>
    <name evidence="10" type="ORF">SAMN05660826_01559</name>
</gene>
<evidence type="ECO:0000256" key="8">
    <source>
        <dbReference type="HAMAP-Rule" id="MF_00120"/>
    </source>
</evidence>
<dbReference type="NCBIfam" id="TIGR00132">
    <property type="entry name" value="gatA"/>
    <property type="match status" value="1"/>
</dbReference>
<sequence>MNLSKLTIHEAHELLSKREISSEELTKAVLDRIDKVEGNIRAFLTVDKERALEISKNVDKDGDFSSPLAGIPVAIKDNICTKGLKTTCASKILANFVPPYDATVCEKLKSEKAVIIGKTNMDEFAMGSSTENSGFFSTRNPWDVERVPGGSSGGSAAAVAADECIFALGSDTGGSIRQPASYCGVVGLKPTYGRVSRYGLVAYASSLDQIGPITKDVTDCAIVLNAIAGWDERDSTSVNLPVPDFTKSLVEDVKGMKMGLPKEYLGEGVEPEVKEAILSAARVFERLGASVEEISLPHTEYALWAYYIIAPAEASSNLARYDGIRYGVRAKDYDDLIDLYKKTRSEGFGSEVKRRIMLGTYALSSGYYDAYYLKAQKVRTLVKADFDRAFEKYDVIIAPTAPTPAFRIGEKTDDPLKMYMSDVCTIPVNMAGLPAISIPCGFSGGLPVGLQIIGKPFDEATVIRAAYTFERATSFNTEKPAL</sequence>
<dbReference type="STRING" id="447595.SAMN05660826_01559"/>
<dbReference type="OrthoDB" id="9811471at2"/>
<evidence type="ECO:0000256" key="6">
    <source>
        <dbReference type="ARBA" id="ARBA00025295"/>
    </source>
</evidence>
<feature type="active site" description="Charge relay system" evidence="8">
    <location>
        <position position="76"/>
    </location>
</feature>
<dbReference type="SUPFAM" id="SSF75304">
    <property type="entry name" value="Amidase signature (AS) enzymes"/>
    <property type="match status" value="1"/>
</dbReference>
<keyword evidence="2 8" id="KW-0436">Ligase</keyword>
<dbReference type="InterPro" id="IPR023631">
    <property type="entry name" value="Amidase_dom"/>
</dbReference>
<dbReference type="InterPro" id="IPR020556">
    <property type="entry name" value="Amidase_CS"/>
</dbReference>
<evidence type="ECO:0000256" key="3">
    <source>
        <dbReference type="ARBA" id="ARBA00022741"/>
    </source>
</evidence>
<comment type="function">
    <text evidence="6 8">Allows the formation of correctly charged Gln-tRNA(Gln) through the transamidation of misacylated Glu-tRNA(Gln) in organisms which lack glutaminyl-tRNA synthetase. The reaction takes place in the presence of glutamine and ATP through an activated gamma-phospho-Glu-tRNA(Gln).</text>
</comment>
<dbReference type="GO" id="GO:0005524">
    <property type="term" value="F:ATP binding"/>
    <property type="evidence" value="ECO:0007669"/>
    <property type="project" value="UniProtKB-KW"/>
</dbReference>
<comment type="subunit">
    <text evidence="8">Heterotrimer of A, B and C subunits.</text>
</comment>
<evidence type="ECO:0000313" key="10">
    <source>
        <dbReference type="EMBL" id="SHM64208.1"/>
    </source>
</evidence>
<keyword evidence="3 8" id="KW-0547">Nucleotide-binding</keyword>
<evidence type="ECO:0000256" key="1">
    <source>
        <dbReference type="ARBA" id="ARBA00008069"/>
    </source>
</evidence>
<dbReference type="PANTHER" id="PTHR11895">
    <property type="entry name" value="TRANSAMIDASE"/>
    <property type="match status" value="1"/>
</dbReference>
<dbReference type="PANTHER" id="PTHR11895:SF151">
    <property type="entry name" value="GLUTAMYL-TRNA(GLN) AMIDOTRANSFERASE SUBUNIT A"/>
    <property type="match status" value="1"/>
</dbReference>
<dbReference type="EC" id="6.3.5.7" evidence="8"/>
<dbReference type="InterPro" id="IPR036928">
    <property type="entry name" value="AS_sf"/>
</dbReference>
<keyword evidence="5 8" id="KW-0648">Protein biosynthesis</keyword>